<dbReference type="InterPro" id="IPR003591">
    <property type="entry name" value="Leu-rich_rpt_typical-subtyp"/>
</dbReference>
<evidence type="ECO:0000259" key="8">
    <source>
        <dbReference type="PROSITE" id="PS52053"/>
    </source>
</evidence>
<dbReference type="PROSITE" id="PS51450">
    <property type="entry name" value="LRR"/>
    <property type="match status" value="2"/>
</dbReference>
<keyword evidence="4" id="KW-0677">Repeat</keyword>
<protein>
    <recommendedName>
        <fullName evidence="2">RING-type E3 ubiquitin transferase</fullName>
        <ecNumber evidence="2">2.3.2.27</ecNumber>
    </recommendedName>
</protein>
<dbReference type="STRING" id="50340.PF66_01596"/>
<dbReference type="Gene3D" id="3.80.10.10">
    <property type="entry name" value="Ribonuclease Inhibitor"/>
    <property type="match status" value="1"/>
</dbReference>
<dbReference type="GO" id="GO:0005576">
    <property type="term" value="C:extracellular region"/>
    <property type="evidence" value="ECO:0007669"/>
    <property type="project" value="UniProtKB-UniRule"/>
</dbReference>
<dbReference type="OrthoDB" id="1467561at2"/>
<evidence type="ECO:0000313" key="10">
    <source>
        <dbReference type="Proteomes" id="UP000037931"/>
    </source>
</evidence>
<comment type="similarity">
    <text evidence="6">Belongs to the LRR-containing bacterial E3 ligase family.</text>
</comment>
<dbReference type="EC" id="2.3.2.27" evidence="2"/>
<keyword evidence="10" id="KW-1185">Reference proteome</keyword>
<sequence>MTTTASLTSGATPGAASPATQLSRHQAFIASRLPAPLKQRHSACLKPLLDIPPTTPAWYSQADASLRGAFEASQLARCASQHPFESLLGQITPLAAFAAPLLQLAIRQTFGLELDVRDTYFVRRLQTPRPARLGGLLDFSAGDPKVSGWYWDVTLLEAALHNFTADEAAKPPTEGDEFITRDHSTEQVRIAAYDRERALSLRPEQFATLCRQLDLGQRYQEHLHAVLNPADATQKAQVRQTWTTHLHNQLAEAVHLARMQAHIPDDAYQMLTHWLADGTDLRLGGHPVQPARLRMLGVDLDEVLFLRPDAGPSPRRCLVYLPNDDLHPLRHYDSSTDFMIDLRTRLHSARFRRFFARFIALREQPAFFSALKKRLDPGDRHELWDDYTVDPERRVGLDLIELYLPTDSRHSLPTLLREQCESRIERLLGDARALAVPTDDEDRQARIARFLGFADAAMDLLNLLVFIPGVGQVMLLAMGTRLLHEVYAGIEAWEAGETRQAWAQLLGVAMNLAFIGSAGVVLPHLDSSAFVDGLIPVSLRQGITRLWKPDLGPYRHPLQLPARSQPDRLGLHEYLDHQYLPLDDGYYQLHADPRRAGRYRARHGRAEELLHPYAPEFHSNGAGAWRHAFERPLGWSDARLFQRLGPEAARLDASAAQRVLHISGVDNDVLRALHHNHGRTPALLSDSVTRFALDRELAHLLQRLENGGNSGGTLDELHMELQLLTSDPVWPATRVLRLLDDAGRTLQEYPAGIDAQVPRIEVSWPQLEADDLLRQVLDPLDDSEIRLLLREEFGQGSTSLAARVAALRRRLAGAALKRRQDLFESHYRHRTAASRGEPGAALLQRDFPGLPDRLAEELARAADGNESKRLAAGRVPLRLAEEARYLLRNVRLARLYEPLYLDSVSQAEGHRLVLQMLGKLPGWSSQVRLEVRDRFFAGPLLDSLGPETAPIRKVLVRNGERYEAHDDQGQELHGADDLYASVLHALPDTQRQALGFPHVGQGAQLKQALRALPPLPRAELARHLSLPPIRPRWRSPLRLADGRVGYVLSGRGAGNGPGTSLVSRLARELYPNLSLAQVETLHGLRDLGQGAAIGRLRALQGEYRTLENELEAWVGEPQGTEGNGKLRFAVQLKRCWRHETDRAIDHEGDPIVLDHQGTRVPGHELTLTGYPLDSLPLLSGRFVHVAELHLRSITLQNSPSLERFLEAFPNLLRLNLSGNLLTRLPAALAHMSRLTHLELRNNQLVIPAAGTSPLSPLRHLQTLNLENNPDLGSLPDLRPLAALRFVNLRNTGLREIPQGYDRLPDLRRLDLRDNRISQVPDEVFGLSAARQQLNLSINLDANLIPADLHRRIARYRQQTGIDLGLEVLPESDDLSESSNNSRPHSQASQHHNRWGSASPVPRDSAPWLPGPDTAEHELRRDTWLRLASDDIEASEAFFKVLADLRNSADYLQGHGAHRPQLLDRVWRMVKAAEQDSSLRHRLYLMANRAVDTSGSMIEADTCEDGMTVTFDDMGLEVLLHEARALPLEQREEPLLRLARGKARLAQVKQRARQVIEARRNSQEAVHEAEIHLAFRIGLADRLDLPWQAGSMLYSQEANVDRATLEQASRAILAEERLPGEAARRLLEQPFWEEYLLERYGQTRLKEPREQRDDMIGALDDLLDAQREWFTGDALDLARKNALQQTISQSARTLGLTQTEAFLRAMSDSAYKSHAERIARTYQRALAQLTEQLRQQHGL</sequence>
<dbReference type="SMART" id="SM00364">
    <property type="entry name" value="LRR_BAC"/>
    <property type="match status" value="3"/>
</dbReference>
<dbReference type="PATRIC" id="fig|50340.43.peg.4753"/>
<feature type="compositionally biased region" description="Polar residues" evidence="7">
    <location>
        <begin position="1"/>
        <end position="11"/>
    </location>
</feature>
<dbReference type="GO" id="GO:0016874">
    <property type="term" value="F:ligase activity"/>
    <property type="evidence" value="ECO:0007669"/>
    <property type="project" value="UniProtKB-KW"/>
</dbReference>
<feature type="region of interest" description="Disordered" evidence="7">
    <location>
        <begin position="1"/>
        <end position="20"/>
    </location>
</feature>
<dbReference type="RefSeq" id="WP_054062341.1">
    <property type="nucleotide sequence ID" value="NZ_JSYZ01000004.1"/>
</dbReference>
<dbReference type="InterPro" id="IPR001611">
    <property type="entry name" value="Leu-rich_rpt"/>
</dbReference>
<organism evidence="9 10">
    <name type="scientific">Pseudomonas asplenii</name>
    <dbReference type="NCBI Taxonomy" id="53407"/>
    <lineage>
        <taxon>Bacteria</taxon>
        <taxon>Pseudomonadati</taxon>
        <taxon>Pseudomonadota</taxon>
        <taxon>Gammaproteobacteria</taxon>
        <taxon>Pseudomonadales</taxon>
        <taxon>Pseudomonadaceae</taxon>
        <taxon>Pseudomonas</taxon>
    </lineage>
</organism>
<dbReference type="Proteomes" id="UP000037931">
    <property type="component" value="Unassembled WGS sequence"/>
</dbReference>
<keyword evidence="3" id="KW-0433">Leucine-rich repeat</keyword>
<dbReference type="Pfam" id="PF14496">
    <property type="entry name" value="NEL"/>
    <property type="match status" value="1"/>
</dbReference>
<accession>A0A0M9GIG4</accession>
<keyword evidence="6" id="KW-0808">Transferase</keyword>
<comment type="PTM">
    <text evidence="6">Ubiquitinated in the presence of host E1 ubiquitin-activating enzyme, E2 ubiquitin-conjugating enzyme and ubiquitin.</text>
</comment>
<dbReference type="Pfam" id="PF20178">
    <property type="entry name" value="ToxA_N"/>
    <property type="match status" value="1"/>
</dbReference>
<keyword evidence="6" id="KW-0833">Ubl conjugation pathway</keyword>
<keyword evidence="9" id="KW-0436">Ligase</keyword>
<dbReference type="GO" id="GO:0016567">
    <property type="term" value="P:protein ubiquitination"/>
    <property type="evidence" value="ECO:0007669"/>
    <property type="project" value="InterPro"/>
</dbReference>
<dbReference type="PROSITE" id="PS52053">
    <property type="entry name" value="NEL"/>
    <property type="match status" value="1"/>
</dbReference>
<evidence type="ECO:0000256" key="6">
    <source>
        <dbReference type="PROSITE-ProRule" id="PRU01398"/>
    </source>
</evidence>
<evidence type="ECO:0000256" key="4">
    <source>
        <dbReference type="ARBA" id="ARBA00022737"/>
    </source>
</evidence>
<reference evidence="9 10" key="1">
    <citation type="journal article" date="2015" name="PLoS ONE">
        <title>Rice-Infecting Pseudomonas Genomes Are Highly Accessorized and Harbor Multiple Putative Virulence Mechanisms to Cause Sheath Brown Rot.</title>
        <authorList>
            <person name="Quibod I.L."/>
            <person name="Grande G."/>
            <person name="Oreiro E.G."/>
            <person name="Borja F.N."/>
            <person name="Dossa G.S."/>
            <person name="Mauleon R."/>
            <person name="Cruz C.V."/>
            <person name="Oliva R."/>
        </authorList>
    </citation>
    <scope>NUCLEOTIDE SEQUENCE [LARGE SCALE GENOMIC DNA]</scope>
    <source>
        <strain evidence="9 10">IRRI 6609</strain>
    </source>
</reference>
<dbReference type="EMBL" id="JSYZ01000004">
    <property type="protein sequence ID" value="KPA92012.1"/>
    <property type="molecule type" value="Genomic_DNA"/>
</dbReference>
<gene>
    <name evidence="9" type="ORF">PF66_01596</name>
</gene>
<dbReference type="InterPro" id="IPR032675">
    <property type="entry name" value="LRR_dom_sf"/>
</dbReference>
<feature type="region of interest" description="Disordered" evidence="7">
    <location>
        <begin position="1371"/>
        <end position="1413"/>
    </location>
</feature>
<evidence type="ECO:0000256" key="7">
    <source>
        <dbReference type="SAM" id="MobiDB-lite"/>
    </source>
</evidence>
<dbReference type="PANTHER" id="PTHR48051:SF54">
    <property type="entry name" value="LEUCINE-RICH REPEAT-CONTAINING PROTEIN"/>
    <property type="match status" value="1"/>
</dbReference>
<evidence type="ECO:0000313" key="9">
    <source>
        <dbReference type="EMBL" id="KPA92012.1"/>
    </source>
</evidence>
<keyword evidence="6" id="KW-0832">Ubl conjugation</keyword>
<keyword evidence="5" id="KW-0843">Virulence</keyword>
<dbReference type="InterPro" id="IPR029487">
    <property type="entry name" value="NEL_dom"/>
</dbReference>
<feature type="active site" description="Glycyl thioester intermediate" evidence="6">
    <location>
        <position position="1502"/>
    </location>
</feature>
<keyword evidence="6" id="KW-0964">Secreted</keyword>
<comment type="caution">
    <text evidence="9">The sequence shown here is derived from an EMBL/GenBank/DDBJ whole genome shotgun (WGS) entry which is preliminary data.</text>
</comment>
<dbReference type="GO" id="GO:0005737">
    <property type="term" value="C:cytoplasm"/>
    <property type="evidence" value="ECO:0007669"/>
    <property type="project" value="TreeGrafter"/>
</dbReference>
<evidence type="ECO:0000256" key="1">
    <source>
        <dbReference type="ARBA" id="ARBA00000900"/>
    </source>
</evidence>
<keyword evidence="6" id="KW-1035">Host cytoplasm</keyword>
<feature type="domain" description="NEL" evidence="8">
    <location>
        <begin position="1399"/>
        <end position="1738"/>
    </location>
</feature>
<proteinExistence type="inferred from homology"/>
<comment type="catalytic activity">
    <reaction evidence="1">
        <text>S-ubiquitinyl-[E2 ubiquitin-conjugating enzyme]-L-cysteine + [acceptor protein]-L-lysine = [E2 ubiquitin-conjugating enzyme]-L-cysteine + N(6)-ubiquitinyl-[acceptor protein]-L-lysine.</text>
        <dbReference type="EC" id="2.3.2.27"/>
    </reaction>
</comment>
<dbReference type="InterPro" id="IPR050216">
    <property type="entry name" value="LRR_domain-containing"/>
</dbReference>
<dbReference type="SMART" id="SM00369">
    <property type="entry name" value="LRR_TYP"/>
    <property type="match status" value="4"/>
</dbReference>
<name>A0A0M9GIG4_9PSED</name>
<dbReference type="PANTHER" id="PTHR48051">
    <property type="match status" value="1"/>
</dbReference>
<dbReference type="InterPro" id="IPR046673">
    <property type="entry name" value="ToxA_N"/>
</dbReference>
<dbReference type="GO" id="GO:0061630">
    <property type="term" value="F:ubiquitin protein ligase activity"/>
    <property type="evidence" value="ECO:0007669"/>
    <property type="project" value="UniProtKB-EC"/>
</dbReference>
<evidence type="ECO:0000256" key="2">
    <source>
        <dbReference type="ARBA" id="ARBA00012483"/>
    </source>
</evidence>
<dbReference type="SUPFAM" id="SSF52058">
    <property type="entry name" value="L domain-like"/>
    <property type="match status" value="1"/>
</dbReference>
<evidence type="ECO:0000256" key="5">
    <source>
        <dbReference type="ARBA" id="ARBA00023026"/>
    </source>
</evidence>
<evidence type="ECO:0000256" key="3">
    <source>
        <dbReference type="ARBA" id="ARBA00022614"/>
    </source>
</evidence>
<dbReference type="Gene3D" id="1.20.58.360">
    <property type="entry name" value="Shigella T3SS effector IpaH defines"/>
    <property type="match status" value="1"/>
</dbReference>